<keyword evidence="2" id="KW-0413">Isomerase</keyword>
<name>A0A2S9YIN0_9BACT</name>
<dbReference type="EMBL" id="PVNL01000100">
    <property type="protein sequence ID" value="PRQ04968.1"/>
    <property type="molecule type" value="Genomic_DNA"/>
</dbReference>
<dbReference type="InterPro" id="IPR036291">
    <property type="entry name" value="NAD(P)-bd_dom_sf"/>
</dbReference>
<gene>
    <name evidence="2" type="ORF">ENSA7_49010</name>
</gene>
<feature type="domain" description="3-beta hydroxysteroid dehydrogenase/isomerase" evidence="1">
    <location>
        <begin position="4"/>
        <end position="249"/>
    </location>
</feature>
<evidence type="ECO:0000313" key="2">
    <source>
        <dbReference type="EMBL" id="PRQ04968.1"/>
    </source>
</evidence>
<dbReference type="Gene3D" id="3.40.50.720">
    <property type="entry name" value="NAD(P)-binding Rossmann-like Domain"/>
    <property type="match status" value="1"/>
</dbReference>
<dbReference type="GO" id="GO:0005737">
    <property type="term" value="C:cytoplasm"/>
    <property type="evidence" value="ECO:0007669"/>
    <property type="project" value="TreeGrafter"/>
</dbReference>
<dbReference type="SUPFAM" id="SSF51735">
    <property type="entry name" value="NAD(P)-binding Rossmann-fold domains"/>
    <property type="match status" value="1"/>
</dbReference>
<dbReference type="GO" id="GO:0004029">
    <property type="term" value="F:aldehyde dehydrogenase (NAD+) activity"/>
    <property type="evidence" value="ECO:0007669"/>
    <property type="project" value="TreeGrafter"/>
</dbReference>
<sequence length="330" mass="35205">MTVLVTGGGGFLGKSIIRALLDRNIATRSLCRGDYAWLREWGVDARQGDVANAQAVLDAVEGCDAVFHVAARVDIWGPYAQFYATNTQGTLNVIDACRAHGVGKLIYTSTPSVVHGGDAVSGVDESAAYPDHFEAHYPATKALAEQAVLAANSPELSTVAIRPHLVWGPGDTSMMPRVIAKARAGRVRMIGAPQKIDTVYIDNAVDAHLAAYERLGPSAAIAGRAYFVTQGEPLEGPAFINDLLGAAGLPPVTKTVSVGVARAIAAVVEGVWSLLRLEAEPPLTRFVVSQLSTAHWYDISAARRDLGYAPKVSYAEGMERLRAWVQNYPL</sequence>
<dbReference type="PANTHER" id="PTHR48079">
    <property type="entry name" value="PROTEIN YEEZ"/>
    <property type="match status" value="1"/>
</dbReference>
<evidence type="ECO:0000313" key="3">
    <source>
        <dbReference type="Proteomes" id="UP000238823"/>
    </source>
</evidence>
<organism evidence="2 3">
    <name type="scientific">Enhygromyxa salina</name>
    <dbReference type="NCBI Taxonomy" id="215803"/>
    <lineage>
        <taxon>Bacteria</taxon>
        <taxon>Pseudomonadati</taxon>
        <taxon>Myxococcota</taxon>
        <taxon>Polyangia</taxon>
        <taxon>Nannocystales</taxon>
        <taxon>Nannocystaceae</taxon>
        <taxon>Enhygromyxa</taxon>
    </lineage>
</organism>
<dbReference type="Pfam" id="PF01073">
    <property type="entry name" value="3Beta_HSD"/>
    <property type="match status" value="1"/>
</dbReference>
<dbReference type="InterPro" id="IPR002225">
    <property type="entry name" value="3Beta_OHSteriod_DH/Estase"/>
</dbReference>
<dbReference type="GO" id="GO:0006694">
    <property type="term" value="P:steroid biosynthetic process"/>
    <property type="evidence" value="ECO:0007669"/>
    <property type="project" value="InterPro"/>
</dbReference>
<dbReference type="AlphaFoldDB" id="A0A2S9YIN0"/>
<dbReference type="Proteomes" id="UP000238823">
    <property type="component" value="Unassembled WGS sequence"/>
</dbReference>
<dbReference type="OrthoDB" id="9814124at2"/>
<dbReference type="InterPro" id="IPR051783">
    <property type="entry name" value="NAD(P)-dependent_oxidoreduct"/>
</dbReference>
<evidence type="ECO:0000259" key="1">
    <source>
        <dbReference type="Pfam" id="PF01073"/>
    </source>
</evidence>
<dbReference type="GO" id="GO:0016616">
    <property type="term" value="F:oxidoreductase activity, acting on the CH-OH group of donors, NAD or NADP as acceptor"/>
    <property type="evidence" value="ECO:0007669"/>
    <property type="project" value="InterPro"/>
</dbReference>
<dbReference type="GO" id="GO:0016853">
    <property type="term" value="F:isomerase activity"/>
    <property type="evidence" value="ECO:0007669"/>
    <property type="project" value="UniProtKB-KW"/>
</dbReference>
<dbReference type="PANTHER" id="PTHR48079:SF6">
    <property type="entry name" value="NAD(P)-BINDING DOMAIN-CONTAINING PROTEIN-RELATED"/>
    <property type="match status" value="1"/>
</dbReference>
<protein>
    <submittedName>
        <fullName evidence="2">3 beta-hydroxysteroid dehydrogenase/Delta 5--&gt;4-isomerase</fullName>
    </submittedName>
</protein>
<reference evidence="2 3" key="1">
    <citation type="submission" date="2018-03" db="EMBL/GenBank/DDBJ databases">
        <title>Draft Genome Sequences of the Obligatory Marine Myxobacteria Enhygromyxa salina SWB007.</title>
        <authorList>
            <person name="Poehlein A."/>
            <person name="Moghaddam J.A."/>
            <person name="Harms H."/>
            <person name="Alanjari M."/>
            <person name="Koenig G.M."/>
            <person name="Daniel R."/>
            <person name="Schaeberle T.F."/>
        </authorList>
    </citation>
    <scope>NUCLEOTIDE SEQUENCE [LARGE SCALE GENOMIC DNA]</scope>
    <source>
        <strain evidence="2 3">SWB007</strain>
    </source>
</reference>
<dbReference type="RefSeq" id="WP_106091802.1">
    <property type="nucleotide sequence ID" value="NZ_PVNL01000100.1"/>
</dbReference>
<accession>A0A2S9YIN0</accession>
<proteinExistence type="predicted"/>
<comment type="caution">
    <text evidence="2">The sequence shown here is derived from an EMBL/GenBank/DDBJ whole genome shotgun (WGS) entry which is preliminary data.</text>
</comment>